<evidence type="ECO:0000313" key="3">
    <source>
        <dbReference type="Proteomes" id="UP001311915"/>
    </source>
</evidence>
<gene>
    <name evidence="2" type="ORF">R3W88_033880</name>
</gene>
<evidence type="ECO:0000256" key="1">
    <source>
        <dbReference type="SAM" id="MobiDB-lite"/>
    </source>
</evidence>
<organism evidence="2 3">
    <name type="scientific">Solanum pinnatisectum</name>
    <name type="common">tansyleaf nightshade</name>
    <dbReference type="NCBI Taxonomy" id="50273"/>
    <lineage>
        <taxon>Eukaryota</taxon>
        <taxon>Viridiplantae</taxon>
        <taxon>Streptophyta</taxon>
        <taxon>Embryophyta</taxon>
        <taxon>Tracheophyta</taxon>
        <taxon>Spermatophyta</taxon>
        <taxon>Magnoliopsida</taxon>
        <taxon>eudicotyledons</taxon>
        <taxon>Gunneridae</taxon>
        <taxon>Pentapetalae</taxon>
        <taxon>asterids</taxon>
        <taxon>lamiids</taxon>
        <taxon>Solanales</taxon>
        <taxon>Solanaceae</taxon>
        <taxon>Solanoideae</taxon>
        <taxon>Solaneae</taxon>
        <taxon>Solanum</taxon>
    </lineage>
</organism>
<reference evidence="2 3" key="1">
    <citation type="submission" date="2023-10" db="EMBL/GenBank/DDBJ databases">
        <title>Genome-Wide Identification Analysis in wild type Solanum Pinnatisectum Reveals Some Genes Defensing Phytophthora Infestans.</title>
        <authorList>
            <person name="Sun C."/>
        </authorList>
    </citation>
    <scope>NUCLEOTIDE SEQUENCE [LARGE SCALE GENOMIC DNA]</scope>
    <source>
        <strain evidence="2">LQN</strain>
        <tissue evidence="2">Leaf</tissue>
    </source>
</reference>
<comment type="caution">
    <text evidence="2">The sequence shown here is derived from an EMBL/GenBank/DDBJ whole genome shotgun (WGS) entry which is preliminary data.</text>
</comment>
<sequence length="89" mass="10037">MVRGRKKKEAIKLVVTPERRENTYLGITQGKNIYQGKEAMEQWPPLPTREIAPTSGNNKPTDTLGINNQDEMSEKAPDELQKSEIRGDA</sequence>
<feature type="compositionally biased region" description="Basic and acidic residues" evidence="1">
    <location>
        <begin position="72"/>
        <end position="89"/>
    </location>
</feature>
<keyword evidence="3" id="KW-1185">Reference proteome</keyword>
<name>A0AAV9K1D8_9SOLN</name>
<feature type="compositionally biased region" description="Polar residues" evidence="1">
    <location>
        <begin position="54"/>
        <end position="70"/>
    </location>
</feature>
<dbReference type="AlphaFoldDB" id="A0AAV9K1D8"/>
<feature type="region of interest" description="Disordered" evidence="1">
    <location>
        <begin position="46"/>
        <end position="89"/>
    </location>
</feature>
<dbReference type="EMBL" id="JAWPEI010000068">
    <property type="protein sequence ID" value="KAK4706560.1"/>
    <property type="molecule type" value="Genomic_DNA"/>
</dbReference>
<accession>A0AAV9K1D8</accession>
<protein>
    <submittedName>
        <fullName evidence="2">Uncharacterized protein</fullName>
    </submittedName>
</protein>
<evidence type="ECO:0000313" key="2">
    <source>
        <dbReference type="EMBL" id="KAK4706560.1"/>
    </source>
</evidence>
<proteinExistence type="predicted"/>
<dbReference type="Proteomes" id="UP001311915">
    <property type="component" value="Unassembled WGS sequence"/>
</dbReference>